<keyword evidence="2" id="KW-0812">Transmembrane</keyword>
<keyword evidence="4" id="KW-1185">Reference proteome</keyword>
<keyword evidence="2" id="KW-0472">Membrane</keyword>
<accession>A0ABX4VW30</accession>
<comment type="caution">
    <text evidence="3">The sequence shown here is derived from an EMBL/GenBank/DDBJ whole genome shotgun (WGS) entry which is preliminary data.</text>
</comment>
<proteinExistence type="predicted"/>
<organism evidence="3 4">
    <name type="scientific">Stutzerimonas decontaminans</name>
    <dbReference type="NCBI Taxonomy" id="3022791"/>
    <lineage>
        <taxon>Bacteria</taxon>
        <taxon>Pseudomonadati</taxon>
        <taxon>Pseudomonadota</taxon>
        <taxon>Gammaproteobacteria</taxon>
        <taxon>Pseudomonadales</taxon>
        <taxon>Pseudomonadaceae</taxon>
        <taxon>Stutzerimonas</taxon>
    </lineage>
</organism>
<protein>
    <submittedName>
        <fullName evidence="3">Uncharacterized protein</fullName>
    </submittedName>
</protein>
<gene>
    <name evidence="3" type="ORF">CXK93_19430</name>
</gene>
<evidence type="ECO:0000256" key="1">
    <source>
        <dbReference type="SAM" id="MobiDB-lite"/>
    </source>
</evidence>
<reference evidence="3 4" key="1">
    <citation type="submission" date="2018-01" db="EMBL/GenBank/DDBJ databases">
        <title>Denitrification phenotypes of diverse strains of Pseudomonas stutzeri.</title>
        <authorList>
            <person name="Milligan D.A."/>
            <person name="Bergaust L."/>
            <person name="Bakken L.R."/>
            <person name="Frostegard A."/>
        </authorList>
    </citation>
    <scope>NUCLEOTIDE SEQUENCE [LARGE SCALE GENOMIC DNA]</scope>
    <source>
        <strain evidence="3 4">ST27MN3</strain>
    </source>
</reference>
<evidence type="ECO:0000313" key="4">
    <source>
        <dbReference type="Proteomes" id="UP000236021"/>
    </source>
</evidence>
<dbReference type="EMBL" id="POUI01000006">
    <property type="protein sequence ID" value="PNF83360.1"/>
    <property type="molecule type" value="Genomic_DNA"/>
</dbReference>
<feature type="compositionally biased region" description="Polar residues" evidence="1">
    <location>
        <begin position="334"/>
        <end position="348"/>
    </location>
</feature>
<evidence type="ECO:0000256" key="2">
    <source>
        <dbReference type="SAM" id="Phobius"/>
    </source>
</evidence>
<feature type="region of interest" description="Disordered" evidence="1">
    <location>
        <begin position="305"/>
        <end position="353"/>
    </location>
</feature>
<feature type="transmembrane region" description="Helical" evidence="2">
    <location>
        <begin position="20"/>
        <end position="42"/>
    </location>
</feature>
<keyword evidence="2" id="KW-1133">Transmembrane helix</keyword>
<dbReference type="Proteomes" id="UP000236021">
    <property type="component" value="Unassembled WGS sequence"/>
</dbReference>
<sequence>MRACGGGLEREERRHGFRYVSAALFLAFSSGFALLGDSLFFARAKKSKQKKARPYIRPCATRRVRSLHRRSRGRLTRAIHGPLSLSPHPCGSPPFATIPLSLLKGNPVLPIRPSIETHKAKSTAKQSVVSLRSIRRPGLESASGGRTQTLHSETRAMDAERGMTGQGRTVMTCPDIRWNTAQHFPPLASSKVLPDHGGLLCKPVGKRRVTQATDNATKQSVGSAIYSAPCPSPIARPSRQHQTPLSGGRVQVAWKGLSGMDAARAAMGQGWPFAAGPWNVTGTREPRRSRGRMEGQAFLLTFFATEKSESPSRAKPARHTSTISDSHIQPRPQAFTSDATTRRPSQASALPLRPHTMSLSLCA</sequence>
<evidence type="ECO:0000313" key="3">
    <source>
        <dbReference type="EMBL" id="PNF83360.1"/>
    </source>
</evidence>
<name>A0ABX4VW30_9GAMM</name>